<gene>
    <name evidence="5" type="ORF">H7U36_02175</name>
</gene>
<reference evidence="5 6" key="1">
    <citation type="journal article" date="2021" name="Sci. Rep.">
        <title>The distribution of antibiotic resistance genes in chicken gut microbiota commensals.</title>
        <authorList>
            <person name="Juricova H."/>
            <person name="Matiasovicova J."/>
            <person name="Kubasova T."/>
            <person name="Cejkova D."/>
            <person name="Rychlik I."/>
        </authorList>
    </citation>
    <scope>NUCLEOTIDE SEQUENCE [LARGE SCALE GENOMIC DNA]</scope>
    <source>
        <strain evidence="5 6">An773</strain>
    </source>
</reference>
<dbReference type="SUPFAM" id="SSF46689">
    <property type="entry name" value="Homeodomain-like"/>
    <property type="match status" value="2"/>
</dbReference>
<dbReference type="SMART" id="SM00342">
    <property type="entry name" value="HTH_ARAC"/>
    <property type="match status" value="1"/>
</dbReference>
<accession>A0ABS2E5N3</accession>
<organism evidence="5 6">
    <name type="scientific">Faecalicatena fissicatena</name>
    <dbReference type="NCBI Taxonomy" id="290055"/>
    <lineage>
        <taxon>Bacteria</taxon>
        <taxon>Bacillati</taxon>
        <taxon>Bacillota</taxon>
        <taxon>Clostridia</taxon>
        <taxon>Lachnospirales</taxon>
        <taxon>Lachnospiraceae</taxon>
        <taxon>Faecalicatena</taxon>
    </lineage>
</organism>
<dbReference type="EMBL" id="JACLYY010000002">
    <property type="protein sequence ID" value="MBM6736919.1"/>
    <property type="molecule type" value="Genomic_DNA"/>
</dbReference>
<evidence type="ECO:0000256" key="2">
    <source>
        <dbReference type="ARBA" id="ARBA00023125"/>
    </source>
</evidence>
<dbReference type="Proteomes" id="UP000716906">
    <property type="component" value="Unassembled WGS sequence"/>
</dbReference>
<evidence type="ECO:0000259" key="4">
    <source>
        <dbReference type="PROSITE" id="PS01124"/>
    </source>
</evidence>
<keyword evidence="3" id="KW-0804">Transcription</keyword>
<dbReference type="PANTHER" id="PTHR43280">
    <property type="entry name" value="ARAC-FAMILY TRANSCRIPTIONAL REGULATOR"/>
    <property type="match status" value="1"/>
</dbReference>
<dbReference type="PANTHER" id="PTHR43280:SF28">
    <property type="entry name" value="HTH-TYPE TRANSCRIPTIONAL ACTIVATOR RHAS"/>
    <property type="match status" value="1"/>
</dbReference>
<name>A0ABS2E5N3_9FIRM</name>
<dbReference type="InterPro" id="IPR003313">
    <property type="entry name" value="AraC-bd"/>
</dbReference>
<dbReference type="InterPro" id="IPR011051">
    <property type="entry name" value="RmlC_Cupin_sf"/>
</dbReference>
<proteinExistence type="predicted"/>
<protein>
    <submittedName>
        <fullName evidence="5">Helix-turn-helix transcriptional regulator</fullName>
    </submittedName>
</protein>
<keyword evidence="1" id="KW-0805">Transcription regulation</keyword>
<dbReference type="Gene3D" id="2.60.120.10">
    <property type="entry name" value="Jelly Rolls"/>
    <property type="match status" value="1"/>
</dbReference>
<dbReference type="Pfam" id="PF12833">
    <property type="entry name" value="HTH_18"/>
    <property type="match status" value="1"/>
</dbReference>
<evidence type="ECO:0000313" key="5">
    <source>
        <dbReference type="EMBL" id="MBM6736919.1"/>
    </source>
</evidence>
<dbReference type="Gene3D" id="1.10.10.60">
    <property type="entry name" value="Homeodomain-like"/>
    <property type="match status" value="2"/>
</dbReference>
<feature type="domain" description="HTH araC/xylS-type" evidence="4">
    <location>
        <begin position="194"/>
        <end position="292"/>
    </location>
</feature>
<dbReference type="InterPro" id="IPR009057">
    <property type="entry name" value="Homeodomain-like_sf"/>
</dbReference>
<evidence type="ECO:0000256" key="1">
    <source>
        <dbReference type="ARBA" id="ARBA00023015"/>
    </source>
</evidence>
<dbReference type="RefSeq" id="WP_052084007.1">
    <property type="nucleotide sequence ID" value="NZ_JACLYY010000002.1"/>
</dbReference>
<comment type="caution">
    <text evidence="5">The sequence shown here is derived from an EMBL/GenBank/DDBJ whole genome shotgun (WGS) entry which is preliminary data.</text>
</comment>
<evidence type="ECO:0000256" key="3">
    <source>
        <dbReference type="ARBA" id="ARBA00023163"/>
    </source>
</evidence>
<evidence type="ECO:0000313" key="6">
    <source>
        <dbReference type="Proteomes" id="UP000716906"/>
    </source>
</evidence>
<sequence length="296" mass="34067">MDHCVTVTDETLRETAVHGSSGYPFAYYPENIWQFDFHRIDWHWHHEVEFIYFSEGSVFCFAGEDRIEMRQGSGIFINSGVLHRFEAQESAWAPNIVFSPYLLAAEDTFVYHKYIMPVISSSVPYQVLEPQTGWQEQILQILLQIFDLQETGEDCELSTVRMLLEIWELLAGNMDLPAGGSRLRRLTHKQAKLQTMMQFIHDHYMEEITLEQIAASASLSKSGALHIFRSGIHISPVAYLIRHRLAQAAEQLQATQKSISSIAADTGFSDAGYFCRKFRQQYHMSASAYRQKKWGK</sequence>
<dbReference type="PROSITE" id="PS01124">
    <property type="entry name" value="HTH_ARAC_FAMILY_2"/>
    <property type="match status" value="1"/>
</dbReference>
<dbReference type="InterPro" id="IPR018060">
    <property type="entry name" value="HTH_AraC"/>
</dbReference>
<dbReference type="Pfam" id="PF02311">
    <property type="entry name" value="AraC_binding"/>
    <property type="match status" value="1"/>
</dbReference>
<dbReference type="InterPro" id="IPR014710">
    <property type="entry name" value="RmlC-like_jellyroll"/>
</dbReference>
<keyword evidence="2" id="KW-0238">DNA-binding</keyword>
<keyword evidence="6" id="KW-1185">Reference proteome</keyword>
<dbReference type="SUPFAM" id="SSF51182">
    <property type="entry name" value="RmlC-like cupins"/>
    <property type="match status" value="1"/>
</dbReference>